<name>A0A0H3AHS9_VIBC3</name>
<dbReference type="Gene3D" id="1.10.3860.10">
    <property type="entry name" value="Sodium:dicarboxylate symporter"/>
    <property type="match status" value="1"/>
</dbReference>
<protein>
    <submittedName>
        <fullName evidence="9">Sodium/dicarboxylate symporter</fullName>
    </submittedName>
</protein>
<feature type="transmembrane region" description="Helical" evidence="8">
    <location>
        <begin position="85"/>
        <end position="109"/>
    </location>
</feature>
<organism evidence="9 10">
    <name type="scientific">Vibrio cholerae serotype O1 (strain ATCC 39541 / Classical Ogawa 395 / O395)</name>
    <dbReference type="NCBI Taxonomy" id="345073"/>
    <lineage>
        <taxon>Bacteria</taxon>
        <taxon>Pseudomonadati</taxon>
        <taxon>Pseudomonadota</taxon>
        <taxon>Gammaproteobacteria</taxon>
        <taxon>Vibrionales</taxon>
        <taxon>Vibrionaceae</taxon>
        <taxon>Vibrio</taxon>
    </lineage>
</organism>
<dbReference type="SUPFAM" id="SSF118215">
    <property type="entry name" value="Proton glutamate symport protein"/>
    <property type="match status" value="1"/>
</dbReference>
<keyword evidence="5" id="KW-0029">Amino-acid transport</keyword>
<dbReference type="Proteomes" id="UP000000249">
    <property type="component" value="Chromosome 1"/>
</dbReference>
<dbReference type="InterPro" id="IPR001991">
    <property type="entry name" value="Na-dicarboxylate_symporter"/>
</dbReference>
<evidence type="ECO:0000256" key="7">
    <source>
        <dbReference type="ARBA" id="ARBA00023136"/>
    </source>
</evidence>
<feature type="transmembrane region" description="Helical" evidence="8">
    <location>
        <begin position="382"/>
        <end position="402"/>
    </location>
</feature>
<dbReference type="EMBL" id="CP000627">
    <property type="protein sequence ID" value="ABQ20011.1"/>
    <property type="molecule type" value="Genomic_DNA"/>
</dbReference>
<evidence type="ECO:0000256" key="5">
    <source>
        <dbReference type="ARBA" id="ARBA00022970"/>
    </source>
</evidence>
<feature type="transmembrane region" description="Helical" evidence="8">
    <location>
        <begin position="408"/>
        <end position="428"/>
    </location>
</feature>
<dbReference type="InterPro" id="IPR036458">
    <property type="entry name" value="Na:dicarbo_symporter_sf"/>
</dbReference>
<sequence>MAVVTLLPPFKDLLMSVVTLAALVIFAGLLLYLFGLQKKAATLSRQVLFGLVLGSAFGLALQVVLGEGHPAIQETLSWVAIVGNGYVGLLKMVIMPLVLVSMISAVVRLDKNGSLGKISSLTIGILLVTTAISALIGILITQAFGLTAEGLVEGARETARIAALESRASTVADLTIPQILLSFIPTNPFADLTGARSTSIIAVVIFGVLTGIAARKVIADKQELETPIRTFVEAAQAIVMRLVKMIMALTPYGIAALMAKVVATSSATDILNLLGFIVASYVAIALMFVVHGLLVAMVGVNPTRYFKNIWPVLTFAFTSRSSAATIPLNVEAQITKLNVPPAIANLSASFGATIGQNGCAGIYPAMLAVMVAPTVGINPLDIHFIVSLIAMITISSFGIAGVGGGATFAALIVLPAMGLPVTIAALLISIEPLIDMARTALNVSGSMTAGTVTSRLLKETNEEPEPQTQQA</sequence>
<dbReference type="KEGG" id="vco:VC0395_A0856"/>
<dbReference type="AlphaFoldDB" id="A0A0H3AHS9"/>
<dbReference type="GO" id="GO:0015293">
    <property type="term" value="F:symporter activity"/>
    <property type="evidence" value="ECO:0007669"/>
    <property type="project" value="InterPro"/>
</dbReference>
<comment type="similarity">
    <text evidence="2">Belongs to the dicarboxylate/amino acid:cation symporter (DAACS) (TC 2.A.23) family.</text>
</comment>
<feature type="transmembrane region" description="Helical" evidence="8">
    <location>
        <begin position="121"/>
        <end position="144"/>
    </location>
</feature>
<evidence type="ECO:0000313" key="9">
    <source>
        <dbReference type="EMBL" id="ABQ20011.1"/>
    </source>
</evidence>
<dbReference type="GO" id="GO:0005886">
    <property type="term" value="C:plasma membrane"/>
    <property type="evidence" value="ECO:0007669"/>
    <property type="project" value="TreeGrafter"/>
</dbReference>
<dbReference type="GO" id="GO:0015184">
    <property type="term" value="F:L-cystine transmembrane transporter activity"/>
    <property type="evidence" value="ECO:0007669"/>
    <property type="project" value="TreeGrafter"/>
</dbReference>
<reference evidence="9 10" key="1">
    <citation type="submission" date="2007-03" db="EMBL/GenBank/DDBJ databases">
        <authorList>
            <person name="Heidelberg J."/>
        </authorList>
    </citation>
    <scope>NUCLEOTIDE SEQUENCE [LARGE SCALE GENOMIC DNA]</scope>
    <source>
        <strain evidence="10">ATCC 39541 / Classical Ogawa 395 / O395</strain>
    </source>
</reference>
<evidence type="ECO:0000313" key="10">
    <source>
        <dbReference type="Proteomes" id="UP000000249"/>
    </source>
</evidence>
<dbReference type="Pfam" id="PF00375">
    <property type="entry name" value="SDF"/>
    <property type="match status" value="1"/>
</dbReference>
<dbReference type="KEGG" id="vcr:VC395_1354"/>
<proteinExistence type="inferred from homology"/>
<dbReference type="FunFam" id="1.10.3860.10:FF:000004">
    <property type="entry name" value="L-cystine transporter tcyP"/>
    <property type="match status" value="1"/>
</dbReference>
<evidence type="ECO:0000256" key="2">
    <source>
        <dbReference type="ARBA" id="ARBA00006148"/>
    </source>
</evidence>
<dbReference type="eggNOG" id="COG1823">
    <property type="taxonomic scope" value="Bacteria"/>
</dbReference>
<accession>A0A0H3AHS9</accession>
<evidence type="ECO:0000256" key="8">
    <source>
        <dbReference type="SAM" id="Phobius"/>
    </source>
</evidence>
<keyword evidence="6 8" id="KW-1133">Transmembrane helix</keyword>
<feature type="transmembrane region" description="Helical" evidence="8">
    <location>
        <begin position="47"/>
        <end position="65"/>
    </location>
</feature>
<evidence type="ECO:0000256" key="4">
    <source>
        <dbReference type="ARBA" id="ARBA00022692"/>
    </source>
</evidence>
<dbReference type="PANTHER" id="PTHR42865:SF5">
    <property type="entry name" value="L-CYSTINE TRANSPORTER TCYP"/>
    <property type="match status" value="1"/>
</dbReference>
<evidence type="ECO:0000256" key="1">
    <source>
        <dbReference type="ARBA" id="ARBA00004141"/>
    </source>
</evidence>
<dbReference type="PATRIC" id="fig|345073.21.peg.1315"/>
<keyword evidence="7 8" id="KW-0472">Membrane</keyword>
<dbReference type="PRINTS" id="PR00173">
    <property type="entry name" value="EDTRNSPORT"/>
</dbReference>
<evidence type="ECO:0000256" key="6">
    <source>
        <dbReference type="ARBA" id="ARBA00022989"/>
    </source>
</evidence>
<feature type="transmembrane region" description="Helical" evidence="8">
    <location>
        <begin position="199"/>
        <end position="218"/>
    </location>
</feature>
<gene>
    <name evidence="9" type="ordered locus">VC0395_A0856</name>
</gene>
<evidence type="ECO:0000256" key="3">
    <source>
        <dbReference type="ARBA" id="ARBA00022448"/>
    </source>
</evidence>
<feature type="transmembrane region" description="Helical" evidence="8">
    <location>
        <begin position="238"/>
        <end position="258"/>
    </location>
</feature>
<dbReference type="OrthoDB" id="7778689at2"/>
<feature type="transmembrane region" description="Helical" evidence="8">
    <location>
        <begin position="270"/>
        <end position="300"/>
    </location>
</feature>
<keyword evidence="4 8" id="KW-0812">Transmembrane</keyword>
<feature type="transmembrane region" description="Helical" evidence="8">
    <location>
        <begin position="13"/>
        <end position="35"/>
    </location>
</feature>
<dbReference type="PANTHER" id="PTHR42865">
    <property type="entry name" value="PROTON/GLUTAMATE-ASPARTATE SYMPORTER"/>
    <property type="match status" value="1"/>
</dbReference>
<keyword evidence="3" id="KW-0813">Transport</keyword>
<comment type="subcellular location">
    <subcellularLocation>
        <location evidence="1">Membrane</location>
        <topology evidence="1">Multi-pass membrane protein</topology>
    </subcellularLocation>
</comment>